<keyword evidence="2" id="KW-0479">Metal-binding</keyword>
<dbReference type="Proteomes" id="UP001220324">
    <property type="component" value="Unassembled WGS sequence"/>
</dbReference>
<evidence type="ECO:0000259" key="5">
    <source>
        <dbReference type="Pfam" id="PF18089"/>
    </source>
</evidence>
<keyword evidence="3" id="KW-0378">Hydrolase</keyword>
<dbReference type="GO" id="GO:0016787">
    <property type="term" value="F:hydrolase activity"/>
    <property type="evidence" value="ECO:0007669"/>
    <property type="project" value="UniProtKB-KW"/>
</dbReference>
<evidence type="ECO:0000256" key="4">
    <source>
        <dbReference type="ARBA" id="ARBA00022833"/>
    </source>
</evidence>
<keyword evidence="4" id="KW-0862">Zinc</keyword>
<evidence type="ECO:0000313" key="7">
    <source>
        <dbReference type="Proteomes" id="UP001220324"/>
    </source>
</evidence>
<dbReference type="GO" id="GO:0046872">
    <property type="term" value="F:metal ion binding"/>
    <property type="evidence" value="ECO:0007669"/>
    <property type="project" value="UniProtKB-KW"/>
</dbReference>
<keyword evidence="7" id="KW-1185">Reference proteome</keyword>
<evidence type="ECO:0000256" key="1">
    <source>
        <dbReference type="ARBA" id="ARBA00001947"/>
    </source>
</evidence>
<protein>
    <recommendedName>
        <fullName evidence="5">DAPG hydrolase PhiG domain-containing protein</fullName>
    </recommendedName>
</protein>
<evidence type="ECO:0000256" key="3">
    <source>
        <dbReference type="ARBA" id="ARBA00022801"/>
    </source>
</evidence>
<dbReference type="InterPro" id="IPR041526">
    <property type="entry name" value="DAPG_hydrolase"/>
</dbReference>
<evidence type="ECO:0000313" key="6">
    <source>
        <dbReference type="EMBL" id="KAJ5556862.1"/>
    </source>
</evidence>
<comment type="caution">
    <text evidence="6">The sequence shown here is derived from an EMBL/GenBank/DDBJ whole genome shotgun (WGS) entry which is preliminary data.</text>
</comment>
<organism evidence="6 7">
    <name type="scientific">Penicillium frequentans</name>
    <dbReference type="NCBI Taxonomy" id="3151616"/>
    <lineage>
        <taxon>Eukaryota</taxon>
        <taxon>Fungi</taxon>
        <taxon>Dikarya</taxon>
        <taxon>Ascomycota</taxon>
        <taxon>Pezizomycotina</taxon>
        <taxon>Eurotiomycetes</taxon>
        <taxon>Eurotiomycetidae</taxon>
        <taxon>Eurotiales</taxon>
        <taxon>Aspergillaceae</taxon>
        <taxon>Penicillium</taxon>
    </lineage>
</organism>
<proteinExistence type="predicted"/>
<name>A0AAD6GLW4_9EURO</name>
<sequence length="225" mass="25411">MASTTPPPGLAVKDVKLLLEHPYLPMEAGIAHTEDGMLHIAASTYMKDCTGAMIDWWFGWIHTTDQYLLWHPRDHVFSDWEGPRDNNSTYIGGHHLVHEYIGGQLHKLKISFKDPSEYFGPGWETAFKEAGYSTAICGRTGQWDDVKNEVVYVGHLIHLIKNEPDGVRMRSRFWMGDVDGITDPEVRKAAVPLEFGIGLLQHATEEMAILATILPSLYNKHSKKD</sequence>
<gene>
    <name evidence="6" type="ORF">N7494_000777</name>
</gene>
<feature type="domain" description="DAPG hydrolase PhiG" evidence="5">
    <location>
        <begin position="12"/>
        <end position="219"/>
    </location>
</feature>
<dbReference type="EMBL" id="JAQIZZ010000001">
    <property type="protein sequence ID" value="KAJ5556862.1"/>
    <property type="molecule type" value="Genomic_DNA"/>
</dbReference>
<accession>A0AAD6GLW4</accession>
<evidence type="ECO:0000256" key="2">
    <source>
        <dbReference type="ARBA" id="ARBA00022723"/>
    </source>
</evidence>
<dbReference type="Pfam" id="PF18089">
    <property type="entry name" value="DAPG_hydrolase"/>
    <property type="match status" value="1"/>
</dbReference>
<comment type="cofactor">
    <cofactor evidence="1">
        <name>Zn(2+)</name>
        <dbReference type="ChEBI" id="CHEBI:29105"/>
    </cofactor>
</comment>
<dbReference type="AlphaFoldDB" id="A0AAD6GLW4"/>
<reference evidence="6 7" key="1">
    <citation type="journal article" date="2023" name="IMA Fungus">
        <title>Comparative genomic study of the Penicillium genus elucidates a diverse pangenome and 15 lateral gene transfer events.</title>
        <authorList>
            <person name="Petersen C."/>
            <person name="Sorensen T."/>
            <person name="Nielsen M.R."/>
            <person name="Sondergaard T.E."/>
            <person name="Sorensen J.L."/>
            <person name="Fitzpatrick D.A."/>
            <person name="Frisvad J.C."/>
            <person name="Nielsen K.L."/>
        </authorList>
    </citation>
    <scope>NUCLEOTIDE SEQUENCE [LARGE SCALE GENOMIC DNA]</scope>
    <source>
        <strain evidence="6 7">IBT 35679</strain>
    </source>
</reference>